<dbReference type="EMBL" id="JBEPMY010000021">
    <property type="protein sequence ID" value="MET3757912.1"/>
    <property type="molecule type" value="Genomic_DNA"/>
</dbReference>
<proteinExistence type="predicted"/>
<protein>
    <submittedName>
        <fullName evidence="1">Uncharacterized protein</fullName>
    </submittedName>
</protein>
<evidence type="ECO:0000313" key="1">
    <source>
        <dbReference type="EMBL" id="MET3757912.1"/>
    </source>
</evidence>
<reference evidence="1 2" key="1">
    <citation type="submission" date="2024-06" db="EMBL/GenBank/DDBJ databases">
        <title>Genomic Encyclopedia of Type Strains, Phase IV (KMG-IV): sequencing the most valuable type-strain genomes for metagenomic binning, comparative biology and taxonomic classification.</title>
        <authorList>
            <person name="Goeker M."/>
        </authorList>
    </citation>
    <scope>NUCLEOTIDE SEQUENCE [LARGE SCALE GENOMIC DNA]</scope>
    <source>
        <strain evidence="1 2">DSM 29288</strain>
    </source>
</reference>
<sequence length="69" mass="7557">MGRLHRNRHALGLALPCASGIERYLKEKQENNVPILAPGEICSAAYRFGCLSADLAQTLNDKMMRASIA</sequence>
<evidence type="ECO:0000313" key="2">
    <source>
        <dbReference type="Proteomes" id="UP001549077"/>
    </source>
</evidence>
<keyword evidence="2" id="KW-1185">Reference proteome</keyword>
<name>A0ABV2MN79_9HYPH</name>
<accession>A0ABV2MN79</accession>
<organism evidence="1 2">
    <name type="scientific">Rhizobium binae</name>
    <dbReference type="NCBI Taxonomy" id="1138190"/>
    <lineage>
        <taxon>Bacteria</taxon>
        <taxon>Pseudomonadati</taxon>
        <taxon>Pseudomonadota</taxon>
        <taxon>Alphaproteobacteria</taxon>
        <taxon>Hyphomicrobiales</taxon>
        <taxon>Rhizobiaceae</taxon>
        <taxon>Rhizobium/Agrobacterium group</taxon>
        <taxon>Rhizobium</taxon>
    </lineage>
</organism>
<gene>
    <name evidence="1" type="ORF">ABID08_005293</name>
</gene>
<dbReference type="Proteomes" id="UP001549077">
    <property type="component" value="Unassembled WGS sequence"/>
</dbReference>
<comment type="caution">
    <text evidence="1">The sequence shown here is derived from an EMBL/GenBank/DDBJ whole genome shotgun (WGS) entry which is preliminary data.</text>
</comment>